<dbReference type="GO" id="GO:0005776">
    <property type="term" value="C:autophagosome"/>
    <property type="evidence" value="ECO:0007669"/>
    <property type="project" value="TreeGrafter"/>
</dbReference>
<protein>
    <submittedName>
        <fullName evidence="7">Serine/threonine protein kinase</fullName>
    </submittedName>
</protein>
<dbReference type="InterPro" id="IPR000719">
    <property type="entry name" value="Prot_kinase_dom"/>
</dbReference>
<evidence type="ECO:0000256" key="2">
    <source>
        <dbReference type="ARBA" id="ARBA00022741"/>
    </source>
</evidence>
<dbReference type="OrthoDB" id="583109at2"/>
<dbReference type="InterPro" id="IPR011009">
    <property type="entry name" value="Kinase-like_dom_sf"/>
</dbReference>
<name>A0A1M6FEQ5_9FIRM</name>
<dbReference type="STRING" id="1121919.SAMN02745975_00977"/>
<dbReference type="Proteomes" id="UP000184536">
    <property type="component" value="Unassembled WGS sequence"/>
</dbReference>
<keyword evidence="5" id="KW-0812">Transmembrane</keyword>
<keyword evidence="4" id="KW-0067">ATP-binding</keyword>
<gene>
    <name evidence="7" type="ORF">SAMN02745975_00977</name>
</gene>
<evidence type="ECO:0000256" key="3">
    <source>
        <dbReference type="ARBA" id="ARBA00022777"/>
    </source>
</evidence>
<dbReference type="GO" id="GO:0005829">
    <property type="term" value="C:cytosol"/>
    <property type="evidence" value="ECO:0007669"/>
    <property type="project" value="TreeGrafter"/>
</dbReference>
<reference evidence="8" key="1">
    <citation type="submission" date="2016-11" db="EMBL/GenBank/DDBJ databases">
        <authorList>
            <person name="Varghese N."/>
            <person name="Submissions S."/>
        </authorList>
    </citation>
    <scope>NUCLEOTIDE SEQUENCE [LARGE SCALE GENOMIC DNA]</scope>
    <source>
        <strain evidence="8">DSM 17957</strain>
    </source>
</reference>
<dbReference type="PANTHER" id="PTHR24348:SF22">
    <property type="entry name" value="NON-SPECIFIC SERINE_THREONINE PROTEIN KINASE"/>
    <property type="match status" value="1"/>
</dbReference>
<dbReference type="RefSeq" id="WP_110940246.1">
    <property type="nucleotide sequence ID" value="NZ_FQZV01000011.1"/>
</dbReference>
<keyword evidence="3 7" id="KW-0418">Kinase</keyword>
<keyword evidence="1" id="KW-0808">Transferase</keyword>
<dbReference type="SUPFAM" id="SSF56112">
    <property type="entry name" value="Protein kinase-like (PK-like)"/>
    <property type="match status" value="1"/>
</dbReference>
<keyword evidence="2" id="KW-0547">Nucleotide-binding</keyword>
<evidence type="ECO:0000313" key="8">
    <source>
        <dbReference type="Proteomes" id="UP000184536"/>
    </source>
</evidence>
<keyword evidence="5" id="KW-0472">Membrane</keyword>
<evidence type="ECO:0000256" key="5">
    <source>
        <dbReference type="SAM" id="Phobius"/>
    </source>
</evidence>
<dbReference type="PANTHER" id="PTHR24348">
    <property type="entry name" value="SERINE/THREONINE-PROTEIN KINASE UNC-51-RELATED"/>
    <property type="match status" value="1"/>
</dbReference>
<dbReference type="EMBL" id="FQZV01000011">
    <property type="protein sequence ID" value="SHI96122.1"/>
    <property type="molecule type" value="Genomic_DNA"/>
</dbReference>
<keyword evidence="7" id="KW-0723">Serine/threonine-protein kinase</keyword>
<evidence type="ECO:0000259" key="6">
    <source>
        <dbReference type="PROSITE" id="PS50011"/>
    </source>
</evidence>
<keyword evidence="5" id="KW-1133">Transmembrane helix</keyword>
<feature type="domain" description="Protein kinase" evidence="6">
    <location>
        <begin position="21"/>
        <end position="289"/>
    </location>
</feature>
<dbReference type="GO" id="GO:0004674">
    <property type="term" value="F:protein serine/threonine kinase activity"/>
    <property type="evidence" value="ECO:0007669"/>
    <property type="project" value="UniProtKB-KW"/>
</dbReference>
<feature type="transmembrane region" description="Helical" evidence="5">
    <location>
        <begin position="112"/>
        <end position="131"/>
    </location>
</feature>
<sequence length="304" mass="34748">MGKCDLGLGNIIVGKWNQRHYKILSKLGEGGIGAVYRVVDLDSGTVCALKISNDMQSITKEYEKLRDFQQLDAIPAVGELDDWVQNEEKMHFFSMEYIQGCDLKKYIRSRKISIQTAIGIILIIGGIFSKFHQRGYVFGDLKLENLMLDEVKGSIRIIDLGGVTAMGKGIKEFTPLYDRASWNMGLRRADEAYDLFSLNMLFAFLLLGEKMPNISHGIERVRDGLVQAGLPSPFLRLMEKVLYQKKVSMNHYLKQLRKLYNQKLAFDHRYRISIKDLRINLVFGGSIFLFLLIIWFSFGKLSLG</sequence>
<dbReference type="Gene3D" id="1.10.510.10">
    <property type="entry name" value="Transferase(Phosphotransferase) domain 1"/>
    <property type="match status" value="1"/>
</dbReference>
<organism evidence="7 8">
    <name type="scientific">Geosporobacter subterraneus DSM 17957</name>
    <dbReference type="NCBI Taxonomy" id="1121919"/>
    <lineage>
        <taxon>Bacteria</taxon>
        <taxon>Bacillati</taxon>
        <taxon>Bacillota</taxon>
        <taxon>Clostridia</taxon>
        <taxon>Peptostreptococcales</taxon>
        <taxon>Thermotaleaceae</taxon>
        <taxon>Geosporobacter</taxon>
    </lineage>
</organism>
<evidence type="ECO:0000256" key="4">
    <source>
        <dbReference type="ARBA" id="ARBA00022840"/>
    </source>
</evidence>
<evidence type="ECO:0000256" key="1">
    <source>
        <dbReference type="ARBA" id="ARBA00022679"/>
    </source>
</evidence>
<dbReference type="GO" id="GO:0042594">
    <property type="term" value="P:response to starvation"/>
    <property type="evidence" value="ECO:0007669"/>
    <property type="project" value="TreeGrafter"/>
</dbReference>
<feature type="transmembrane region" description="Helical" evidence="5">
    <location>
        <begin position="279"/>
        <end position="298"/>
    </location>
</feature>
<dbReference type="Pfam" id="PF00069">
    <property type="entry name" value="Pkinase"/>
    <property type="match status" value="1"/>
</dbReference>
<dbReference type="GO" id="GO:0034045">
    <property type="term" value="C:phagophore assembly site membrane"/>
    <property type="evidence" value="ECO:0007669"/>
    <property type="project" value="TreeGrafter"/>
</dbReference>
<dbReference type="SMART" id="SM00220">
    <property type="entry name" value="S_TKc"/>
    <property type="match status" value="1"/>
</dbReference>
<dbReference type="InterPro" id="IPR045269">
    <property type="entry name" value="Atg1-like"/>
</dbReference>
<keyword evidence="8" id="KW-1185">Reference proteome</keyword>
<dbReference type="AlphaFoldDB" id="A0A1M6FEQ5"/>
<proteinExistence type="predicted"/>
<dbReference type="PROSITE" id="PS50011">
    <property type="entry name" value="PROTEIN_KINASE_DOM"/>
    <property type="match status" value="1"/>
</dbReference>
<accession>A0A1M6FEQ5</accession>
<dbReference type="GO" id="GO:0005524">
    <property type="term" value="F:ATP binding"/>
    <property type="evidence" value="ECO:0007669"/>
    <property type="project" value="UniProtKB-KW"/>
</dbReference>
<evidence type="ECO:0000313" key="7">
    <source>
        <dbReference type="EMBL" id="SHI96122.1"/>
    </source>
</evidence>